<keyword evidence="2" id="KW-1185">Reference proteome</keyword>
<protein>
    <recommendedName>
        <fullName evidence="3">Mobile element protein</fullName>
    </recommendedName>
</protein>
<dbReference type="Proteomes" id="UP001246244">
    <property type="component" value="Unassembled WGS sequence"/>
</dbReference>
<proteinExistence type="predicted"/>
<evidence type="ECO:0000313" key="1">
    <source>
        <dbReference type="EMBL" id="MDR7665970.1"/>
    </source>
</evidence>
<accession>A0ABU2D1W3</accession>
<dbReference type="RefSeq" id="WP_310575996.1">
    <property type="nucleotide sequence ID" value="NZ_JAVKPK010000033.1"/>
</dbReference>
<dbReference type="EMBL" id="JAVKPK010000033">
    <property type="protein sequence ID" value="MDR7665970.1"/>
    <property type="molecule type" value="Genomic_DNA"/>
</dbReference>
<reference evidence="2" key="1">
    <citation type="submission" date="2023-07" db="EMBL/GenBank/DDBJ databases">
        <title>Whole-genome sequencing of a new Methanosarcina sp. Z-7115.</title>
        <authorList>
            <person name="Zhilina T.N."/>
            <person name="Merkel A.Y."/>
        </authorList>
    </citation>
    <scope>NUCLEOTIDE SEQUENCE [LARGE SCALE GENOMIC DNA]</scope>
    <source>
        <strain evidence="2">Z-7115</strain>
    </source>
</reference>
<gene>
    <name evidence="1" type="ORF">RG963_09335</name>
</gene>
<comment type="caution">
    <text evidence="1">The sequence shown here is derived from an EMBL/GenBank/DDBJ whole genome shotgun (WGS) entry which is preliminary data.</text>
</comment>
<organism evidence="1 2">
    <name type="scientific">Methanosarcina baikalica</name>
    <dbReference type="NCBI Taxonomy" id="3073890"/>
    <lineage>
        <taxon>Archaea</taxon>
        <taxon>Methanobacteriati</taxon>
        <taxon>Methanobacteriota</taxon>
        <taxon>Stenosarchaea group</taxon>
        <taxon>Methanomicrobia</taxon>
        <taxon>Methanosarcinales</taxon>
        <taxon>Methanosarcinaceae</taxon>
        <taxon>Methanosarcina</taxon>
    </lineage>
</organism>
<evidence type="ECO:0008006" key="3">
    <source>
        <dbReference type="Google" id="ProtNLM"/>
    </source>
</evidence>
<sequence>MVNQMAGTSIKAVGYTWATDNWVELHIFKSVNVCNVYEETRVWCDCGYNTDVDPTFGRLTHL</sequence>
<evidence type="ECO:0000313" key="2">
    <source>
        <dbReference type="Proteomes" id="UP001246244"/>
    </source>
</evidence>
<name>A0ABU2D1W3_9EURY</name>